<reference evidence="3" key="1">
    <citation type="submission" date="2017-03" db="EMBL/GenBank/DDBJ databases">
        <title>Phytopthora megakarya and P. palmivora, two closely related causual agents of cacao black pod achieved similar genome size and gene model numbers by different mechanisms.</title>
        <authorList>
            <person name="Ali S."/>
            <person name="Shao J."/>
            <person name="Larry D.J."/>
            <person name="Kronmiller B."/>
            <person name="Shen D."/>
            <person name="Strem M.D."/>
            <person name="Melnick R.L."/>
            <person name="Guiltinan M.J."/>
            <person name="Tyler B.M."/>
            <person name="Meinhardt L.W."/>
            <person name="Bailey B.A."/>
        </authorList>
    </citation>
    <scope>NUCLEOTIDE SEQUENCE [LARGE SCALE GENOMIC DNA]</scope>
    <source>
        <strain evidence="3">zdho120</strain>
    </source>
</reference>
<dbReference type="EMBL" id="NBNE01023069">
    <property type="protein sequence ID" value="OWY90388.1"/>
    <property type="molecule type" value="Genomic_DNA"/>
</dbReference>
<gene>
    <name evidence="2" type="ORF">PHMEG_00041496</name>
</gene>
<organism evidence="2 3">
    <name type="scientific">Phytophthora megakarya</name>
    <dbReference type="NCBI Taxonomy" id="4795"/>
    <lineage>
        <taxon>Eukaryota</taxon>
        <taxon>Sar</taxon>
        <taxon>Stramenopiles</taxon>
        <taxon>Oomycota</taxon>
        <taxon>Peronosporomycetes</taxon>
        <taxon>Peronosporales</taxon>
        <taxon>Peronosporaceae</taxon>
        <taxon>Phytophthora</taxon>
    </lineage>
</organism>
<evidence type="ECO:0000313" key="2">
    <source>
        <dbReference type="EMBL" id="OWY90388.1"/>
    </source>
</evidence>
<name>A0A225UBM8_9STRA</name>
<evidence type="ECO:0000313" key="3">
    <source>
        <dbReference type="Proteomes" id="UP000198211"/>
    </source>
</evidence>
<protein>
    <submittedName>
        <fullName evidence="2">Uncharacterized protein</fullName>
    </submittedName>
</protein>
<dbReference type="AlphaFoldDB" id="A0A225UBM8"/>
<evidence type="ECO:0000256" key="1">
    <source>
        <dbReference type="SAM" id="MobiDB-lite"/>
    </source>
</evidence>
<feature type="region of interest" description="Disordered" evidence="1">
    <location>
        <begin position="172"/>
        <end position="218"/>
    </location>
</feature>
<keyword evidence="3" id="KW-1185">Reference proteome</keyword>
<dbReference type="Proteomes" id="UP000198211">
    <property type="component" value="Unassembled WGS sequence"/>
</dbReference>
<feature type="compositionally biased region" description="Basic and acidic residues" evidence="1">
    <location>
        <begin position="174"/>
        <end position="187"/>
    </location>
</feature>
<sequence length="230" mass="24687">MGKPGAKLFSPVYVKANNAFRHGQITAYDSGTYSVQTNGAVYTVPLNEPVVIAPVVAILLWRAELPPSIYSATEIEAAHTTILDRLFGNNGIRATKAISRLLEGIVAAGSMPKRADMVPWRCPRSGHPKRVNVADVINFAHHVDGGRAAPSSVQMGDTWIDGPATQAVNPTTQADERTTVPNRRDRTTFSGPNTADPQIVDPPSIASSDDSESEETSRFSDLLNALILQA</sequence>
<comment type="caution">
    <text evidence="2">The sequence shown here is derived from an EMBL/GenBank/DDBJ whole genome shotgun (WGS) entry which is preliminary data.</text>
</comment>
<dbReference type="OrthoDB" id="99404at2759"/>
<proteinExistence type="predicted"/>
<accession>A0A225UBM8</accession>